<dbReference type="CDD" id="cd02966">
    <property type="entry name" value="TlpA_like_family"/>
    <property type="match status" value="1"/>
</dbReference>
<dbReference type="PANTHER" id="PTHR42852:SF6">
    <property type="entry name" value="THIOL:DISULFIDE INTERCHANGE PROTEIN DSBE"/>
    <property type="match status" value="1"/>
</dbReference>
<accession>A0A917IY50</accession>
<evidence type="ECO:0000256" key="8">
    <source>
        <dbReference type="SAM" id="SignalP"/>
    </source>
</evidence>
<evidence type="ECO:0000256" key="4">
    <source>
        <dbReference type="ARBA" id="ARBA00022748"/>
    </source>
</evidence>
<evidence type="ECO:0000256" key="5">
    <source>
        <dbReference type="ARBA" id="ARBA00023002"/>
    </source>
</evidence>
<evidence type="ECO:0000313" key="11">
    <source>
        <dbReference type="Proteomes" id="UP000627292"/>
    </source>
</evidence>
<dbReference type="GO" id="GO:0004601">
    <property type="term" value="F:peroxidase activity"/>
    <property type="evidence" value="ECO:0007669"/>
    <property type="project" value="UniProtKB-KW"/>
</dbReference>
<evidence type="ECO:0000256" key="6">
    <source>
        <dbReference type="ARBA" id="ARBA00023157"/>
    </source>
</evidence>
<dbReference type="InterPro" id="IPR013766">
    <property type="entry name" value="Thioredoxin_domain"/>
</dbReference>
<dbReference type="Proteomes" id="UP000627292">
    <property type="component" value="Unassembled WGS sequence"/>
</dbReference>
<evidence type="ECO:0000313" key="10">
    <source>
        <dbReference type="EMBL" id="GGH67981.1"/>
    </source>
</evidence>
<dbReference type="PANTHER" id="PTHR42852">
    <property type="entry name" value="THIOL:DISULFIDE INTERCHANGE PROTEIN DSBE"/>
    <property type="match status" value="1"/>
</dbReference>
<comment type="similarity">
    <text evidence="2">Belongs to the glutathione peroxidase family.</text>
</comment>
<comment type="caution">
    <text evidence="10">The sequence shown here is derived from an EMBL/GenBank/DDBJ whole genome shotgun (WGS) entry which is preliminary data.</text>
</comment>
<dbReference type="GO" id="GO:0017004">
    <property type="term" value="P:cytochrome complex assembly"/>
    <property type="evidence" value="ECO:0007669"/>
    <property type="project" value="UniProtKB-KW"/>
</dbReference>
<keyword evidence="4" id="KW-0201">Cytochrome c-type biogenesis</keyword>
<feature type="signal peptide" evidence="8">
    <location>
        <begin position="1"/>
        <end position="18"/>
    </location>
</feature>
<gene>
    <name evidence="10" type="ORF">GCM10011379_23800</name>
</gene>
<name>A0A917IY50_9BACT</name>
<dbReference type="GO" id="GO:0030313">
    <property type="term" value="C:cell envelope"/>
    <property type="evidence" value="ECO:0007669"/>
    <property type="project" value="UniProtKB-SubCell"/>
</dbReference>
<dbReference type="InterPro" id="IPR050553">
    <property type="entry name" value="Thioredoxin_ResA/DsbE_sf"/>
</dbReference>
<dbReference type="InterPro" id="IPR000866">
    <property type="entry name" value="AhpC/TSA"/>
</dbReference>
<dbReference type="GO" id="GO:0006979">
    <property type="term" value="P:response to oxidative stress"/>
    <property type="evidence" value="ECO:0007669"/>
    <property type="project" value="InterPro"/>
</dbReference>
<evidence type="ECO:0000256" key="2">
    <source>
        <dbReference type="ARBA" id="ARBA00006926"/>
    </source>
</evidence>
<dbReference type="Pfam" id="PF14289">
    <property type="entry name" value="DUF4369"/>
    <property type="match status" value="1"/>
</dbReference>
<keyword evidence="7" id="KW-0676">Redox-active center</keyword>
<dbReference type="PROSITE" id="PS00194">
    <property type="entry name" value="THIOREDOXIN_1"/>
    <property type="match status" value="1"/>
</dbReference>
<dbReference type="AlphaFoldDB" id="A0A917IY50"/>
<evidence type="ECO:0000259" key="9">
    <source>
        <dbReference type="PROSITE" id="PS51352"/>
    </source>
</evidence>
<proteinExistence type="inferred from homology"/>
<dbReference type="Pfam" id="PF00578">
    <property type="entry name" value="AhpC-TSA"/>
    <property type="match status" value="1"/>
</dbReference>
<keyword evidence="5" id="KW-0560">Oxidoreductase</keyword>
<dbReference type="PROSITE" id="PS51355">
    <property type="entry name" value="GLUTATHIONE_PEROXID_3"/>
    <property type="match status" value="1"/>
</dbReference>
<evidence type="ECO:0000256" key="1">
    <source>
        <dbReference type="ARBA" id="ARBA00004196"/>
    </source>
</evidence>
<dbReference type="Gene3D" id="3.40.30.10">
    <property type="entry name" value="Glutaredoxin"/>
    <property type="match status" value="1"/>
</dbReference>
<comment type="subcellular location">
    <subcellularLocation>
        <location evidence="1">Cell envelope</location>
    </subcellularLocation>
</comment>
<feature type="chain" id="PRO_5037892700" evidence="8">
    <location>
        <begin position="19"/>
        <end position="359"/>
    </location>
</feature>
<dbReference type="EMBL" id="BMIB01000002">
    <property type="protein sequence ID" value="GGH67981.1"/>
    <property type="molecule type" value="Genomic_DNA"/>
</dbReference>
<dbReference type="InterPro" id="IPR036249">
    <property type="entry name" value="Thioredoxin-like_sf"/>
</dbReference>
<protein>
    <submittedName>
        <fullName evidence="10">Thiol:disulfide interchange protein</fullName>
    </submittedName>
</protein>
<evidence type="ECO:0000256" key="7">
    <source>
        <dbReference type="ARBA" id="ARBA00023284"/>
    </source>
</evidence>
<evidence type="ECO:0000256" key="3">
    <source>
        <dbReference type="ARBA" id="ARBA00022559"/>
    </source>
</evidence>
<reference evidence="10" key="2">
    <citation type="submission" date="2020-09" db="EMBL/GenBank/DDBJ databases">
        <authorList>
            <person name="Sun Q."/>
            <person name="Zhou Y."/>
        </authorList>
    </citation>
    <scope>NUCLEOTIDE SEQUENCE</scope>
    <source>
        <strain evidence="10">CGMCC 1.15290</strain>
    </source>
</reference>
<dbReference type="RefSeq" id="WP_188952347.1">
    <property type="nucleotide sequence ID" value="NZ_BMIB01000002.1"/>
</dbReference>
<dbReference type="InterPro" id="IPR000889">
    <property type="entry name" value="Glutathione_peroxidase"/>
</dbReference>
<dbReference type="PROSITE" id="PS51352">
    <property type="entry name" value="THIOREDOXIN_2"/>
    <property type="match status" value="1"/>
</dbReference>
<dbReference type="SUPFAM" id="SSF52833">
    <property type="entry name" value="Thioredoxin-like"/>
    <property type="match status" value="1"/>
</dbReference>
<feature type="domain" description="Thioredoxin" evidence="9">
    <location>
        <begin position="221"/>
        <end position="359"/>
    </location>
</feature>
<dbReference type="InterPro" id="IPR017937">
    <property type="entry name" value="Thioredoxin_CS"/>
</dbReference>
<keyword evidence="6" id="KW-1015">Disulfide bond</keyword>
<keyword evidence="11" id="KW-1185">Reference proteome</keyword>
<keyword evidence="8" id="KW-0732">Signal</keyword>
<reference evidence="10" key="1">
    <citation type="journal article" date="2014" name="Int. J. Syst. Evol. Microbiol.">
        <title>Complete genome sequence of Corynebacterium casei LMG S-19264T (=DSM 44701T), isolated from a smear-ripened cheese.</title>
        <authorList>
            <consortium name="US DOE Joint Genome Institute (JGI-PGF)"/>
            <person name="Walter F."/>
            <person name="Albersmeier A."/>
            <person name="Kalinowski J."/>
            <person name="Ruckert C."/>
        </authorList>
    </citation>
    <scope>NUCLEOTIDE SEQUENCE</scope>
    <source>
        <strain evidence="10">CGMCC 1.15290</strain>
    </source>
</reference>
<organism evidence="10 11">
    <name type="scientific">Filimonas zeae</name>
    <dbReference type="NCBI Taxonomy" id="1737353"/>
    <lineage>
        <taxon>Bacteria</taxon>
        <taxon>Pseudomonadati</taxon>
        <taxon>Bacteroidota</taxon>
        <taxon>Chitinophagia</taxon>
        <taxon>Chitinophagales</taxon>
        <taxon>Chitinophagaceae</taxon>
        <taxon>Filimonas</taxon>
    </lineage>
</organism>
<dbReference type="InterPro" id="IPR025380">
    <property type="entry name" value="DUF4369"/>
</dbReference>
<sequence length="359" mass="39896">MKRTFSFLLLALPFALKAQNGFTVKGNVQGLPDKTLVYLAGSGETDTLAKDYVKQGSFMLKGVADGPNTRLLVVPALNKRQIIFMGNDAVNISGSMEQGLTITGNGPHADYEEFMLFIKPLYDYVDFYRQQMQNARVRESKDSAMIQLNTAYTIYQTSIDRFINNKPASVMSALLLAYSYDTDPNKDAALLERRVALLKPEALNNRFGKGIKDVIAASKAGAVGTQAIEFTQNDTEGKPVSLSQFRGKYVLIDFWASWCGPCRGENPNVVAAYQKFKDKGFTVLGVSLDQNKAEWLKAIKADNLTWTQVSDLKYWNNEVSRAYRIESIPSNLLVGPDGVIIAKNLRGQDLFKKLAEVLK</sequence>
<keyword evidence="3" id="KW-0575">Peroxidase</keyword>